<dbReference type="Gene3D" id="3.40.50.2000">
    <property type="entry name" value="Glycogen Phosphorylase B"/>
    <property type="match status" value="2"/>
</dbReference>
<dbReference type="InterPro" id="IPR001296">
    <property type="entry name" value="Glyco_trans_1"/>
</dbReference>
<dbReference type="InterPro" id="IPR028098">
    <property type="entry name" value="Glyco_trans_4-like_N"/>
</dbReference>
<dbReference type="SUPFAM" id="SSF53756">
    <property type="entry name" value="UDP-Glycosyltransferase/glycogen phosphorylase"/>
    <property type="match status" value="1"/>
</dbReference>
<accession>A0A0D0GR40</accession>
<keyword evidence="4" id="KW-1185">Reference proteome</keyword>
<dbReference type="Pfam" id="PF13439">
    <property type="entry name" value="Glyco_transf_4"/>
    <property type="match status" value="1"/>
</dbReference>
<reference evidence="3 4" key="1">
    <citation type="submission" date="2015-01" db="EMBL/GenBank/DDBJ databases">
        <title>Draft genome sequence of Pedobacter sp. NL19 isolated from sludge of an effluent treatment pond in an abandoned uranium mine.</title>
        <authorList>
            <person name="Santos T."/>
            <person name="Caetano T."/>
            <person name="Covas C."/>
            <person name="Cruz A."/>
            <person name="Mendo S."/>
        </authorList>
    </citation>
    <scope>NUCLEOTIDE SEQUENCE [LARGE SCALE GENOMIC DNA]</scope>
    <source>
        <strain evidence="3 4">NL19</strain>
    </source>
</reference>
<feature type="domain" description="Glycosyltransferase subfamily 4-like N-terminal" evidence="2">
    <location>
        <begin position="13"/>
        <end position="172"/>
    </location>
</feature>
<dbReference type="EMBL" id="JXRA01000008">
    <property type="protein sequence ID" value="KIO78670.1"/>
    <property type="molecule type" value="Genomic_DNA"/>
</dbReference>
<evidence type="ECO:0000259" key="1">
    <source>
        <dbReference type="Pfam" id="PF00534"/>
    </source>
</evidence>
<dbReference type="Proteomes" id="UP000032049">
    <property type="component" value="Unassembled WGS sequence"/>
</dbReference>
<evidence type="ECO:0000259" key="2">
    <source>
        <dbReference type="Pfam" id="PF13439"/>
    </source>
</evidence>
<evidence type="ECO:0008006" key="5">
    <source>
        <dbReference type="Google" id="ProtNLM"/>
    </source>
</evidence>
<protein>
    <recommendedName>
        <fullName evidence="5">Glycosyltransferase</fullName>
    </recommendedName>
</protein>
<evidence type="ECO:0000313" key="4">
    <source>
        <dbReference type="Proteomes" id="UP000032049"/>
    </source>
</evidence>
<dbReference type="PANTHER" id="PTHR12526">
    <property type="entry name" value="GLYCOSYLTRANSFERASE"/>
    <property type="match status" value="1"/>
</dbReference>
<gene>
    <name evidence="3" type="ORF">TH53_02460</name>
</gene>
<organism evidence="3 4">
    <name type="scientific">Pedobacter lusitanus</name>
    <dbReference type="NCBI Taxonomy" id="1503925"/>
    <lineage>
        <taxon>Bacteria</taxon>
        <taxon>Pseudomonadati</taxon>
        <taxon>Bacteroidota</taxon>
        <taxon>Sphingobacteriia</taxon>
        <taxon>Sphingobacteriales</taxon>
        <taxon>Sphingobacteriaceae</taxon>
        <taxon>Pedobacter</taxon>
    </lineage>
</organism>
<dbReference type="GO" id="GO:0016757">
    <property type="term" value="F:glycosyltransferase activity"/>
    <property type="evidence" value="ECO:0007669"/>
    <property type="project" value="InterPro"/>
</dbReference>
<comment type="caution">
    <text evidence="3">The sequence shown here is derived from an EMBL/GenBank/DDBJ whole genome shotgun (WGS) entry which is preliminary data.</text>
</comment>
<name>A0A0D0GR40_9SPHI</name>
<dbReference type="STRING" id="1503925.TH53_02460"/>
<evidence type="ECO:0000313" key="3">
    <source>
        <dbReference type="EMBL" id="KIO78670.1"/>
    </source>
</evidence>
<feature type="domain" description="Glycosyl transferase family 1" evidence="1">
    <location>
        <begin position="186"/>
        <end position="331"/>
    </location>
</feature>
<sequence length="362" mass="40796">MKVLHVINSLGTGGAEKLLVETLPQYAEQDSEISVDLLLLNGTKTPFKNLLLEKFSGKIFSLGTGSVYNPLHVFGLFKYLNNYDIIHVHLFPALYFVSIAKFLTRSKTKLIFTEHSTNNRRVDSVFFRIFDRIIYKNYSLITAITPEVKHMLEDKLKLKNRIVVIYNGVNPDKIISAAGIPKSEFFKQEDSKILIQVSRFSVQKDQKTLIRALDLLPPDVKLLLVGEGVFQKECEKLVEELNLTNRVRFLGVRMDVPELLKTSDIVIQSSVWEGFGLAAVEGMAAGRPVIASNVPGLKEVVEGAGLLFQKGDEKALAAHVINLLDDDFFYQKVAKLCMDRADKFDLKNMVSQIINSYKNVQI</sequence>
<dbReference type="PANTHER" id="PTHR12526:SF630">
    <property type="entry name" value="GLYCOSYLTRANSFERASE"/>
    <property type="match status" value="1"/>
</dbReference>
<dbReference type="OrthoDB" id="7560678at2"/>
<dbReference type="Pfam" id="PF00534">
    <property type="entry name" value="Glycos_transf_1"/>
    <property type="match status" value="1"/>
</dbReference>
<dbReference type="AlphaFoldDB" id="A0A0D0GR40"/>
<proteinExistence type="predicted"/>